<dbReference type="PANTHER" id="PTHR11766:SF0">
    <property type="entry name" value="TYROSINE--TRNA LIGASE, MITOCHONDRIAL"/>
    <property type="match status" value="1"/>
</dbReference>
<evidence type="ECO:0000256" key="2">
    <source>
        <dbReference type="ARBA" id="ARBA00022598"/>
    </source>
</evidence>
<dbReference type="EMBL" id="LFWA01000005">
    <property type="protein sequence ID" value="KTW31127.1"/>
    <property type="molecule type" value="Genomic_DNA"/>
</dbReference>
<evidence type="ECO:0000256" key="3">
    <source>
        <dbReference type="ARBA" id="ARBA00022741"/>
    </source>
</evidence>
<evidence type="ECO:0000256" key="5">
    <source>
        <dbReference type="ARBA" id="ARBA00022917"/>
    </source>
</evidence>
<dbReference type="Pfam" id="PF00579">
    <property type="entry name" value="tRNA-synt_1b"/>
    <property type="match status" value="1"/>
</dbReference>
<dbReference type="Gene3D" id="1.10.240.10">
    <property type="entry name" value="Tyrosyl-Transfer RNA Synthetase"/>
    <property type="match status" value="1"/>
</dbReference>
<dbReference type="EC" id="6.1.1.1" evidence="1 9"/>
<dbReference type="OrthoDB" id="337870at2759"/>
<dbReference type="RefSeq" id="XP_018230117.1">
    <property type="nucleotide sequence ID" value="XM_018373463.1"/>
</dbReference>
<comment type="caution">
    <text evidence="10">The sequence shown here is derived from an EMBL/GenBank/DDBJ whole genome shotgun (WGS) entry which is preliminary data.</text>
</comment>
<dbReference type="SUPFAM" id="SSF52374">
    <property type="entry name" value="Nucleotidylyl transferase"/>
    <property type="match status" value="1"/>
</dbReference>
<accession>A0A0W4ZRX9</accession>
<evidence type="ECO:0000256" key="9">
    <source>
        <dbReference type="RuleBase" id="RU361234"/>
    </source>
</evidence>
<dbReference type="AlphaFoldDB" id="A0A0W4ZRX9"/>
<keyword evidence="3 9" id="KW-0547">Nucleotide-binding</keyword>
<evidence type="ECO:0000256" key="7">
    <source>
        <dbReference type="ARBA" id="ARBA00033323"/>
    </source>
</evidence>
<dbReference type="STRING" id="1408657.A0A0W4ZRX9"/>
<proteinExistence type="inferred from homology"/>
<dbReference type="InterPro" id="IPR002305">
    <property type="entry name" value="aa-tRNA-synth_Ic"/>
</dbReference>
<dbReference type="GO" id="GO:0004831">
    <property type="term" value="F:tyrosine-tRNA ligase activity"/>
    <property type="evidence" value="ECO:0007669"/>
    <property type="project" value="UniProtKB-EC"/>
</dbReference>
<dbReference type="GO" id="GO:0006437">
    <property type="term" value="P:tyrosyl-tRNA aminoacylation"/>
    <property type="evidence" value="ECO:0007669"/>
    <property type="project" value="InterPro"/>
</dbReference>
<dbReference type="Gene3D" id="3.10.290.10">
    <property type="entry name" value="RNA-binding S4 domain"/>
    <property type="match status" value="1"/>
</dbReference>
<dbReference type="GO" id="GO:0003723">
    <property type="term" value="F:RNA binding"/>
    <property type="evidence" value="ECO:0007669"/>
    <property type="project" value="InterPro"/>
</dbReference>
<evidence type="ECO:0000256" key="6">
    <source>
        <dbReference type="ARBA" id="ARBA00023146"/>
    </source>
</evidence>
<dbReference type="InterPro" id="IPR036986">
    <property type="entry name" value="S4_RNA-bd_sf"/>
</dbReference>
<reference evidence="11" key="1">
    <citation type="journal article" date="2016" name="Nat. Commun.">
        <title>Genome analysis of three Pneumocystis species reveals adaptation mechanisms to life exclusively in mammalian hosts.</title>
        <authorList>
            <person name="Ma L."/>
            <person name="Chen Z."/>
            <person name="Huang D.W."/>
            <person name="Kutty G."/>
            <person name="Ishihara M."/>
            <person name="Wang H."/>
            <person name="Abouelleil A."/>
            <person name="Bishop L."/>
            <person name="Davey E."/>
            <person name="Deng R."/>
            <person name="Deng X."/>
            <person name="Fan L."/>
            <person name="Fantoni G."/>
            <person name="Fitzgerald M."/>
            <person name="Gogineni E."/>
            <person name="Goldberg J.M."/>
            <person name="Handley G."/>
            <person name="Hu X."/>
            <person name="Huber C."/>
            <person name="Jiao X."/>
            <person name="Jones K."/>
            <person name="Levin J.Z."/>
            <person name="Liu Y."/>
            <person name="Macdonald P."/>
            <person name="Melnikov A."/>
            <person name="Raley C."/>
            <person name="Sassi M."/>
            <person name="Sherman B.T."/>
            <person name="Song X."/>
            <person name="Sykes S."/>
            <person name="Tran B."/>
            <person name="Walsh L."/>
            <person name="Xia Y."/>
            <person name="Yang J."/>
            <person name="Young S."/>
            <person name="Zeng Q."/>
            <person name="Zheng X."/>
            <person name="Stephens R."/>
            <person name="Nusbaum C."/>
            <person name="Birren B.W."/>
            <person name="Azadi P."/>
            <person name="Lempicki R.A."/>
            <person name="Cuomo C.A."/>
            <person name="Kovacs J.A."/>
        </authorList>
    </citation>
    <scope>NUCLEOTIDE SEQUENCE [LARGE SCALE GENOMIC DNA]</scope>
    <source>
        <strain evidence="11">RU7</strain>
    </source>
</reference>
<dbReference type="GO" id="GO:0005524">
    <property type="term" value="F:ATP binding"/>
    <property type="evidence" value="ECO:0007669"/>
    <property type="project" value="UniProtKB-KW"/>
</dbReference>
<keyword evidence="4 9" id="KW-0067">ATP-binding</keyword>
<sequence>MTRIYKKYIINSFKRVYSTFFEKNEEKIDLINELKARGLIEVMSSGLESKKKILTDQVSVYMGVDPTAASLHIGNLVTLLSLFHFYLRGHNCYSIVGGGTSRIGDPSGRTKQRKALKLDFISENALKIENQLNSFFKNGLIYALKRGYKASNVGKYYIMNNLEWYDGFLLFDFLKIVGSNIRVGEMLARESVKNRLNSDQGISYAEFTYQLLQAYDFYYLNQNYNVSIQIGGNDQWGNIVAGIELINKINNLKSEEGNSVSAVQPYGVTVPLLLKKNGEKFSKSIGDTIWLNSDMTTPYQLYQFFIQSSDEIVEKYLRIFTLLPLDTISEIIEQHFDSPDKRYAQHKLAEEVVMLIHGQEEMEKSKMATQLLFSDKERNKLEISHIFEMFSNKKDIITLNKEKVIGKTVPEVIKESGVLTQINKLLQGGGIYTIKEKITSPFIQITEDWLMEGKVLIFKLGKKRHIVINVI</sequence>
<dbReference type="PROSITE" id="PS00178">
    <property type="entry name" value="AA_TRNA_LIGASE_I"/>
    <property type="match status" value="1"/>
</dbReference>
<dbReference type="GO" id="GO:0005829">
    <property type="term" value="C:cytosol"/>
    <property type="evidence" value="ECO:0007669"/>
    <property type="project" value="TreeGrafter"/>
</dbReference>
<keyword evidence="2 9" id="KW-0436">Ligase</keyword>
<name>A0A0W4ZRX9_PNEJ7</name>
<evidence type="ECO:0000256" key="1">
    <source>
        <dbReference type="ARBA" id="ARBA00013160"/>
    </source>
</evidence>
<dbReference type="VEuPathDB" id="FungiDB:T551_01200"/>
<dbReference type="Proteomes" id="UP000053447">
    <property type="component" value="Unassembled WGS sequence"/>
</dbReference>
<evidence type="ECO:0000313" key="10">
    <source>
        <dbReference type="EMBL" id="KTW31127.1"/>
    </source>
</evidence>
<comment type="similarity">
    <text evidence="9">Belongs to the class-I aminoacyl-tRNA synthetase family.</text>
</comment>
<dbReference type="Gene3D" id="3.40.50.620">
    <property type="entry name" value="HUPs"/>
    <property type="match status" value="1"/>
</dbReference>
<evidence type="ECO:0000313" key="11">
    <source>
        <dbReference type="Proteomes" id="UP000053447"/>
    </source>
</evidence>
<dbReference type="PANTHER" id="PTHR11766">
    <property type="entry name" value="TYROSYL-TRNA SYNTHETASE"/>
    <property type="match status" value="1"/>
</dbReference>
<evidence type="ECO:0000256" key="4">
    <source>
        <dbReference type="ARBA" id="ARBA00022840"/>
    </source>
</evidence>
<evidence type="ECO:0000256" key="8">
    <source>
        <dbReference type="ARBA" id="ARBA00048248"/>
    </source>
</evidence>
<keyword evidence="6 9" id="KW-0030">Aminoacyl-tRNA synthetase</keyword>
<dbReference type="InterPro" id="IPR001412">
    <property type="entry name" value="aa-tRNA-synth_I_CS"/>
</dbReference>
<dbReference type="InterPro" id="IPR024088">
    <property type="entry name" value="Tyr-tRNA-ligase_bac-type"/>
</dbReference>
<dbReference type="CDD" id="cd00805">
    <property type="entry name" value="TyrRS_core"/>
    <property type="match status" value="1"/>
</dbReference>
<dbReference type="PRINTS" id="PR01040">
    <property type="entry name" value="TRNASYNTHTYR"/>
</dbReference>
<dbReference type="GO" id="GO:0005739">
    <property type="term" value="C:mitochondrion"/>
    <property type="evidence" value="ECO:0007669"/>
    <property type="project" value="TreeGrafter"/>
</dbReference>
<organism evidence="10 11">
    <name type="scientific">Pneumocystis jirovecii (strain RU7)</name>
    <name type="common">Human pneumocystis pneumonia agent</name>
    <dbReference type="NCBI Taxonomy" id="1408657"/>
    <lineage>
        <taxon>Eukaryota</taxon>
        <taxon>Fungi</taxon>
        <taxon>Dikarya</taxon>
        <taxon>Ascomycota</taxon>
        <taxon>Taphrinomycotina</taxon>
        <taxon>Pneumocystomycetes</taxon>
        <taxon>Pneumocystaceae</taxon>
        <taxon>Pneumocystis</taxon>
    </lineage>
</organism>
<keyword evidence="5 9" id="KW-0648">Protein biosynthesis</keyword>
<comment type="catalytic activity">
    <reaction evidence="8 9">
        <text>tRNA(Tyr) + L-tyrosine + ATP = L-tyrosyl-tRNA(Tyr) + AMP + diphosphate + H(+)</text>
        <dbReference type="Rhea" id="RHEA:10220"/>
        <dbReference type="Rhea" id="RHEA-COMP:9706"/>
        <dbReference type="Rhea" id="RHEA-COMP:9707"/>
        <dbReference type="ChEBI" id="CHEBI:15378"/>
        <dbReference type="ChEBI" id="CHEBI:30616"/>
        <dbReference type="ChEBI" id="CHEBI:33019"/>
        <dbReference type="ChEBI" id="CHEBI:58315"/>
        <dbReference type="ChEBI" id="CHEBI:78442"/>
        <dbReference type="ChEBI" id="CHEBI:78536"/>
        <dbReference type="ChEBI" id="CHEBI:456215"/>
        <dbReference type="EC" id="6.1.1.1"/>
    </reaction>
</comment>
<keyword evidence="11" id="KW-1185">Reference proteome</keyword>
<gene>
    <name evidence="10" type="ORF">T551_01200</name>
</gene>
<protein>
    <recommendedName>
        <fullName evidence="1 9">Tyrosine--tRNA ligase</fullName>
        <ecNumber evidence="1 9">6.1.1.1</ecNumber>
    </recommendedName>
    <alternativeName>
        <fullName evidence="7 9">Tyrosyl-tRNA synthetase</fullName>
    </alternativeName>
</protein>
<dbReference type="GeneID" id="28939718"/>
<dbReference type="InterPro" id="IPR014729">
    <property type="entry name" value="Rossmann-like_a/b/a_fold"/>
</dbReference>
<dbReference type="FunFam" id="1.10.240.10:FF:000001">
    <property type="entry name" value="Tyrosine--tRNA ligase"/>
    <property type="match status" value="1"/>
</dbReference>
<dbReference type="InterPro" id="IPR002307">
    <property type="entry name" value="Tyr-tRNA-ligase"/>
</dbReference>
<dbReference type="NCBIfam" id="TIGR00234">
    <property type="entry name" value="tyrS"/>
    <property type="match status" value="1"/>
</dbReference>